<dbReference type="EMBL" id="GEDC01011391">
    <property type="protein sequence ID" value="JAS25907.1"/>
    <property type="molecule type" value="Transcribed_RNA"/>
</dbReference>
<name>A0A1B6DJR9_9HEMI</name>
<reference evidence="2" key="1">
    <citation type="submission" date="2015-12" db="EMBL/GenBank/DDBJ databases">
        <title>De novo transcriptome assembly of four potential Pierce s Disease insect vectors from Arizona vineyards.</title>
        <authorList>
            <person name="Tassone E.E."/>
        </authorList>
    </citation>
    <scope>NUCLEOTIDE SEQUENCE</scope>
</reference>
<dbReference type="InterPro" id="IPR029526">
    <property type="entry name" value="PGBD"/>
</dbReference>
<dbReference type="AlphaFoldDB" id="A0A1B6DJR9"/>
<feature type="domain" description="PiggyBac transposable element-derived protein" evidence="1">
    <location>
        <begin position="107"/>
        <end position="457"/>
    </location>
</feature>
<dbReference type="PANTHER" id="PTHR46599:SF6">
    <property type="entry name" value="DUAL SPECIFICITY PHOSPHATASE 26"/>
    <property type="match status" value="1"/>
</dbReference>
<protein>
    <recommendedName>
        <fullName evidence="1">PiggyBac transposable element-derived protein domain-containing protein</fullName>
    </recommendedName>
</protein>
<organism evidence="2">
    <name type="scientific">Clastoptera arizonana</name>
    <name type="common">Arizona spittle bug</name>
    <dbReference type="NCBI Taxonomy" id="38151"/>
    <lineage>
        <taxon>Eukaryota</taxon>
        <taxon>Metazoa</taxon>
        <taxon>Ecdysozoa</taxon>
        <taxon>Arthropoda</taxon>
        <taxon>Hexapoda</taxon>
        <taxon>Insecta</taxon>
        <taxon>Pterygota</taxon>
        <taxon>Neoptera</taxon>
        <taxon>Paraneoptera</taxon>
        <taxon>Hemiptera</taxon>
        <taxon>Auchenorrhyncha</taxon>
        <taxon>Cercopoidea</taxon>
        <taxon>Clastopteridae</taxon>
        <taxon>Clastoptera</taxon>
    </lineage>
</organism>
<evidence type="ECO:0000313" key="2">
    <source>
        <dbReference type="EMBL" id="JAS25907.1"/>
    </source>
</evidence>
<proteinExistence type="predicted"/>
<sequence>MCDVLTTSEIDHILQNSSEDDDIDGFMTDCSGEQIEHNHISDDSELEVNDESDLEICDDAEFVLGKDGETIWCLSDILAPSKTRRTNIVKKIPGPKPRARNVNNEIDAFLSMISLEMIDEILNCTNKHIVSISHKFARERDCLQSNRPEIMALFGVLYLIGTRKSGHANVRELWAKDGTGIPIIRAAMNYKRFLFLLNCMRFDDKTTRDDRKKFDKLAPIRCVVDLFVKNCIDNYSTSEFVTIDEMLHRFRGRCSFVQYIPNKPAKYGLKMFALCDAKTFYCHNFEVYCGKQPQGPYETSNSAIDVVKRLVRPIENTNKNITTDNWYTSVPLADYLLSKRLTLIGTLKKNKAAIPPSFLPNKAKDVGTSMYGFQDDKTLVSYATKKNKGVVLLSTMHHTKVIDNETGKPDIIIDYNQTKGGVDTCDKMCAAYSVSRVTRRWPLALFFVFMNIASINARVILNFNKNEEPCRRKDFQKRLAMSLMKEHLEMRATIRSLPVDLTTFLARYRTTDIEEEVAEQHARKKGTCWMCGRKKNSSTTIKCDTCARFVCKTHSEKKLICKHCNQGRSDDNSDE</sequence>
<dbReference type="Pfam" id="PF13843">
    <property type="entry name" value="DDE_Tnp_1_7"/>
    <property type="match status" value="1"/>
</dbReference>
<dbReference type="PANTHER" id="PTHR46599">
    <property type="entry name" value="PIGGYBAC TRANSPOSABLE ELEMENT-DERIVED PROTEIN 4"/>
    <property type="match status" value="1"/>
</dbReference>
<gene>
    <name evidence="2" type="ORF">g.39997</name>
</gene>
<evidence type="ECO:0000259" key="1">
    <source>
        <dbReference type="Pfam" id="PF13843"/>
    </source>
</evidence>
<accession>A0A1B6DJR9</accession>